<sequence length="319" mass="36079">MSPWVGERAHTSRTPSRMISMRCSRRLQLQQPPQQPPPTPYVPYGLQATQFDGLPYPHTYQKINIRSATVSPALTNRYSIDYRTPFLDRQLSDYCMPSPIALGQDHARVLDRSGRRAHSVHGHRLRVHHRRRLSSTYQPNHEQYPTVLRYRILFYSILPYLLHCSSSLRFASAAAARLRSSRSSESSRRVRSLRRRVGAAASLRASAVLTAVIDSCSISPVARAVCGCVTEWESDDDAWGVHYRNLGDYVSYRDLSRKGTLTTLEISERGKSSSIQSLDKGVDVYHLRAVVPGDAGTGKTCRCIRNRAAVPFVARDRRR</sequence>
<reference evidence="1" key="2">
    <citation type="submission" date="2022-06" db="UniProtKB">
        <authorList>
            <consortium name="EnsemblMetazoa"/>
        </authorList>
    </citation>
    <scope>IDENTIFICATION</scope>
    <source>
        <strain evidence="1">PS312</strain>
    </source>
</reference>
<dbReference type="AlphaFoldDB" id="A0A2A6CF83"/>
<dbReference type="Proteomes" id="UP000005239">
    <property type="component" value="Unassembled WGS sequence"/>
</dbReference>
<keyword evidence="2" id="KW-1185">Reference proteome</keyword>
<gene>
    <name evidence="1" type="primary">WBGene00283246</name>
</gene>
<evidence type="ECO:0000313" key="1">
    <source>
        <dbReference type="EnsemblMetazoa" id="PPA44877.1"/>
    </source>
</evidence>
<name>A0A2A6CF83_PRIPA</name>
<organism evidence="1 2">
    <name type="scientific">Pristionchus pacificus</name>
    <name type="common">Parasitic nematode worm</name>
    <dbReference type="NCBI Taxonomy" id="54126"/>
    <lineage>
        <taxon>Eukaryota</taxon>
        <taxon>Metazoa</taxon>
        <taxon>Ecdysozoa</taxon>
        <taxon>Nematoda</taxon>
        <taxon>Chromadorea</taxon>
        <taxon>Rhabditida</taxon>
        <taxon>Rhabditina</taxon>
        <taxon>Diplogasteromorpha</taxon>
        <taxon>Diplogasteroidea</taxon>
        <taxon>Neodiplogasteridae</taxon>
        <taxon>Pristionchus</taxon>
    </lineage>
</organism>
<protein>
    <submittedName>
        <fullName evidence="1">Uncharacterized protein</fullName>
    </submittedName>
</protein>
<proteinExistence type="predicted"/>
<accession>A0A8R1Z3V3</accession>
<dbReference type="EnsemblMetazoa" id="PPA44877.1">
    <property type="protein sequence ID" value="PPA44877.1"/>
    <property type="gene ID" value="WBGene00283246"/>
</dbReference>
<reference evidence="2" key="1">
    <citation type="journal article" date="2008" name="Nat. Genet.">
        <title>The Pristionchus pacificus genome provides a unique perspective on nematode lifestyle and parasitism.</title>
        <authorList>
            <person name="Dieterich C."/>
            <person name="Clifton S.W."/>
            <person name="Schuster L.N."/>
            <person name="Chinwalla A."/>
            <person name="Delehaunty K."/>
            <person name="Dinkelacker I."/>
            <person name="Fulton L."/>
            <person name="Fulton R."/>
            <person name="Godfrey J."/>
            <person name="Minx P."/>
            <person name="Mitreva M."/>
            <person name="Roeseler W."/>
            <person name="Tian H."/>
            <person name="Witte H."/>
            <person name="Yang S.P."/>
            <person name="Wilson R.K."/>
            <person name="Sommer R.J."/>
        </authorList>
    </citation>
    <scope>NUCLEOTIDE SEQUENCE [LARGE SCALE GENOMIC DNA]</scope>
    <source>
        <strain evidence="2">PS312</strain>
    </source>
</reference>
<evidence type="ECO:0000313" key="2">
    <source>
        <dbReference type="Proteomes" id="UP000005239"/>
    </source>
</evidence>
<accession>A0A2A6CF83</accession>